<organism evidence="2 3">
    <name type="scientific">Dentiscutata erythropus</name>
    <dbReference type="NCBI Taxonomy" id="1348616"/>
    <lineage>
        <taxon>Eukaryota</taxon>
        <taxon>Fungi</taxon>
        <taxon>Fungi incertae sedis</taxon>
        <taxon>Mucoromycota</taxon>
        <taxon>Glomeromycotina</taxon>
        <taxon>Glomeromycetes</taxon>
        <taxon>Diversisporales</taxon>
        <taxon>Gigasporaceae</taxon>
        <taxon>Dentiscutata</taxon>
    </lineage>
</organism>
<proteinExistence type="predicted"/>
<keyword evidence="3" id="KW-1185">Reference proteome</keyword>
<dbReference type="EMBL" id="CAJVPY010011629">
    <property type="protein sequence ID" value="CAG8728506.1"/>
    <property type="molecule type" value="Genomic_DNA"/>
</dbReference>
<evidence type="ECO:0000313" key="2">
    <source>
        <dbReference type="EMBL" id="CAG8728506.1"/>
    </source>
</evidence>
<comment type="caution">
    <text evidence="2">The sequence shown here is derived from an EMBL/GenBank/DDBJ whole genome shotgun (WGS) entry which is preliminary data.</text>
</comment>
<sequence>MAFTNVAIFVNLEKLKEQLAKYEAIEQKTEFQQQEIKELESETAKEHERRLKKEHESRRQKRTKRQLENNNTQNQDTNLLYIESPSVNIE</sequence>
<reference evidence="2" key="1">
    <citation type="submission" date="2021-06" db="EMBL/GenBank/DDBJ databases">
        <authorList>
            <person name="Kallberg Y."/>
            <person name="Tangrot J."/>
            <person name="Rosling A."/>
        </authorList>
    </citation>
    <scope>NUCLEOTIDE SEQUENCE</scope>
    <source>
        <strain evidence="2">MA453B</strain>
    </source>
</reference>
<accession>A0A9N9IAE6</accession>
<evidence type="ECO:0000313" key="3">
    <source>
        <dbReference type="Proteomes" id="UP000789405"/>
    </source>
</evidence>
<dbReference type="Proteomes" id="UP000789405">
    <property type="component" value="Unassembled WGS sequence"/>
</dbReference>
<feature type="compositionally biased region" description="Basic and acidic residues" evidence="1">
    <location>
        <begin position="37"/>
        <end position="57"/>
    </location>
</feature>
<dbReference type="AlphaFoldDB" id="A0A9N9IAE6"/>
<gene>
    <name evidence="2" type="ORF">DERYTH_LOCUS14919</name>
</gene>
<feature type="region of interest" description="Disordered" evidence="1">
    <location>
        <begin position="37"/>
        <end position="90"/>
    </location>
</feature>
<name>A0A9N9IAE6_9GLOM</name>
<feature type="compositionally biased region" description="Low complexity" evidence="1">
    <location>
        <begin position="68"/>
        <end position="80"/>
    </location>
</feature>
<protein>
    <submittedName>
        <fullName evidence="2">6397_t:CDS:1</fullName>
    </submittedName>
</protein>
<evidence type="ECO:0000256" key="1">
    <source>
        <dbReference type="SAM" id="MobiDB-lite"/>
    </source>
</evidence>